<keyword evidence="3" id="KW-0732">Signal</keyword>
<name>A0ABY4N1N4_9MICO</name>
<keyword evidence="2" id="KW-0812">Transmembrane</keyword>
<evidence type="ECO:0000256" key="2">
    <source>
        <dbReference type="SAM" id="Phobius"/>
    </source>
</evidence>
<proteinExistence type="predicted"/>
<organism evidence="4">
    <name type="scientific">Gulosibacter sediminis</name>
    <dbReference type="NCBI Taxonomy" id="1729695"/>
    <lineage>
        <taxon>Bacteria</taxon>
        <taxon>Bacillati</taxon>
        <taxon>Actinomycetota</taxon>
        <taxon>Actinomycetes</taxon>
        <taxon>Micrococcales</taxon>
        <taxon>Microbacteriaceae</taxon>
        <taxon>Gulosibacter</taxon>
    </lineage>
</organism>
<dbReference type="EMBL" id="CP097160">
    <property type="protein sequence ID" value="UQN15413.1"/>
    <property type="molecule type" value="Genomic_DNA"/>
</dbReference>
<keyword evidence="2" id="KW-1133">Transmembrane helix</keyword>
<protein>
    <submittedName>
        <fullName evidence="4">Uncharacterized protein</fullName>
    </submittedName>
</protein>
<feature type="compositionally biased region" description="Low complexity" evidence="1">
    <location>
        <begin position="330"/>
        <end position="351"/>
    </location>
</feature>
<feature type="transmembrane region" description="Helical" evidence="2">
    <location>
        <begin position="179"/>
        <end position="198"/>
    </location>
</feature>
<keyword evidence="2" id="KW-0472">Membrane</keyword>
<feature type="chain" id="PRO_5045896701" evidence="3">
    <location>
        <begin position="28"/>
        <end position="802"/>
    </location>
</feature>
<accession>A0ABY4N1N4</accession>
<reference evidence="4" key="1">
    <citation type="submission" date="2022-05" db="EMBL/GenBank/DDBJ databases">
        <title>Complete genome sequence of toluene-degrading Gulosibacter sediminis strain ACHW.36C.</title>
        <authorList>
            <person name="Wai A.C."/>
            <person name="Lai G.K."/>
            <person name="Griffin S.D."/>
            <person name="Leung F.C."/>
        </authorList>
    </citation>
    <scope>NUCLEOTIDE SEQUENCE [LARGE SCALE GENOMIC DNA]</scope>
    <source>
        <strain evidence="4">ACHW.36C</strain>
    </source>
</reference>
<gene>
    <name evidence="4" type="ORF">M3M28_02795</name>
</gene>
<evidence type="ECO:0000313" key="4">
    <source>
        <dbReference type="EMBL" id="UQN15413.1"/>
    </source>
</evidence>
<feature type="region of interest" description="Disordered" evidence="1">
    <location>
        <begin position="284"/>
        <end position="446"/>
    </location>
</feature>
<feature type="signal peptide" evidence="3">
    <location>
        <begin position="1"/>
        <end position="27"/>
    </location>
</feature>
<evidence type="ECO:0000256" key="1">
    <source>
        <dbReference type="SAM" id="MobiDB-lite"/>
    </source>
</evidence>
<feature type="transmembrane region" description="Helical" evidence="2">
    <location>
        <begin position="451"/>
        <end position="472"/>
    </location>
</feature>
<feature type="compositionally biased region" description="Low complexity" evidence="1">
    <location>
        <begin position="374"/>
        <end position="386"/>
    </location>
</feature>
<sequence>MRFILAAVAFVASVVALVVGGVQFVGAAQATTVTADGTTDSGAPVIVINDDVFSSRAGLQDILIEGDGAINVIIGRTSDIEAWVGNARHDVVTLDEDATHSREHIGLKFTESGTEESVPNPIGNDLWYEEHEGEGSVQLSTVVAPGYSMLITSDGDNPAPSSVSVTWPLGGYAPMSGPLLVIGAVLFVLALALLWWAIAHRRRVKRQLATATRKRSRAVAVAAAGTDADAEWSAVPWDDEVAEAAQARADNVVAGGEPAVDEDAPIEFPAEPATAPVSVVPEPVASEPVAAESDESESVVAEPIELEPIAPTPVEPEPSTESIEEKPAEETPVVETPAEAAPAEAEQTEAPNSAFAPPSEDSSDTWTAEELTDATEPASASETASEPEPEPEHVSRHAGAPESEETVSHDDAEPEPQPAPETPAATASDDDDSKWRRPRGRNRSSAPKRSFLIAPVAMVVGLTLAGCAPQYWPAEWTNAELQPTGTATSTVDAALLDEGAHPPALNMEQIQNVVTEAADLANQADSELDSSVLEPRFEGDALAERIALYKAKKADDELPSPAAFPTGDVVYAVPESTDQFPRTIFVVVNANAEASEAPFGVMLVQDTARDNFKVASLTQLAANVSLPESAPTSVGSASIRDLPGDLVVAPSDLAGAYADVIANGGDSQYASLFSADNDTLRAQVNQDYRDSQTEALDPEATDVEFQYEGTDTAPLGMVSLDDGAIIAVSINEIETVSAANDRARITVSGATAALSGIETTEYGFTRTYTDQLLFYVPSAETGGEVQFLGVSQAMTSASELSE</sequence>
<evidence type="ECO:0000256" key="3">
    <source>
        <dbReference type="SAM" id="SignalP"/>
    </source>
</evidence>